<dbReference type="GO" id="GO:0008270">
    <property type="term" value="F:zinc ion binding"/>
    <property type="evidence" value="ECO:0007669"/>
    <property type="project" value="UniProtKB-KW"/>
</dbReference>
<dbReference type="PROSITE" id="PS50966">
    <property type="entry name" value="ZF_SWIM"/>
    <property type="match status" value="1"/>
</dbReference>
<protein>
    <recommendedName>
        <fullName evidence="2">SWIM-type domain-containing protein</fullName>
    </recommendedName>
</protein>
<reference evidence="3 4" key="1">
    <citation type="submission" date="2019-02" db="EMBL/GenBank/DDBJ databases">
        <title>Deep-cultivation of Planctomycetes and their phenomic and genomic characterization uncovers novel biology.</title>
        <authorList>
            <person name="Wiegand S."/>
            <person name="Jogler M."/>
            <person name="Boedeker C."/>
            <person name="Pinto D."/>
            <person name="Vollmers J."/>
            <person name="Rivas-Marin E."/>
            <person name="Kohn T."/>
            <person name="Peeters S.H."/>
            <person name="Heuer A."/>
            <person name="Rast P."/>
            <person name="Oberbeckmann S."/>
            <person name="Bunk B."/>
            <person name="Jeske O."/>
            <person name="Meyerdierks A."/>
            <person name="Storesund J.E."/>
            <person name="Kallscheuer N."/>
            <person name="Luecker S."/>
            <person name="Lage O.M."/>
            <person name="Pohl T."/>
            <person name="Merkel B.J."/>
            <person name="Hornburger P."/>
            <person name="Mueller R.-W."/>
            <person name="Bruemmer F."/>
            <person name="Labrenz M."/>
            <person name="Spormann A.M."/>
            <person name="Op den Camp H."/>
            <person name="Overmann J."/>
            <person name="Amann R."/>
            <person name="Jetten M.S.M."/>
            <person name="Mascher T."/>
            <person name="Medema M.H."/>
            <person name="Devos D.P."/>
            <person name="Kaster A.-K."/>
            <person name="Ovreas L."/>
            <person name="Rohde M."/>
            <person name="Galperin M.Y."/>
            <person name="Jogler C."/>
        </authorList>
    </citation>
    <scope>NUCLEOTIDE SEQUENCE [LARGE SCALE GENOMIC DNA]</scope>
    <source>
        <strain evidence="3 4">ElP</strain>
    </source>
</reference>
<dbReference type="KEGG" id="tpla:ElP_64110"/>
<evidence type="ECO:0000259" key="2">
    <source>
        <dbReference type="PROSITE" id="PS50966"/>
    </source>
</evidence>
<sequence length="564" mass="63284">MIASHRYAGRSGIVNGPSSARVSFATDTFREPTFFRGTIGRPVVFREALAALYEVVVSDFAYRPKDRLEYRAWLEEQDRKFLAGLGLNRMRDLGRAEQLQARLAELDRARLERLKPFHRARIDYFQYAYTNWFERSLILDPVVTVHPDEVSFEAFSRDESTYARLAAAHEAFDRVDEFECGTTNIDFSPRLHGELERIRSYRRTRLDVGPTGLAVATEGDEGHVEKKIELPDSWVSGFLQVHSAMSLGLTRLRLAPVDLFNICRALRRRRARTSPRALRYELEPGRPARVVLEPWEQVIQLSPASTFEGSKPVVVRTWGRDRLWTLARLIPACRSVDVHLAGLGLPSIYVLDLGPIRFTLALSGWTDNDWTSGGSKFDLLARRLDVSSGELSRSYETLRSLRLATDADLAERAGLGVEKARSALSFLCQVGRAMYDLGGGVYRHRDLFLEPFSADQAATQVKQAPAPAGSSEAKAHAIVDHSGIRIIARRPVSTGYKVSGSATDSGGRRVRPLLHVDLDGRIVEGSCTCRSFARHGMTRGPCEHLLALRLAHMERLEQEDRPDA</sequence>
<evidence type="ECO:0000313" key="4">
    <source>
        <dbReference type="Proteomes" id="UP000317835"/>
    </source>
</evidence>
<organism evidence="3 4">
    <name type="scientific">Tautonia plasticadhaerens</name>
    <dbReference type="NCBI Taxonomy" id="2527974"/>
    <lineage>
        <taxon>Bacteria</taxon>
        <taxon>Pseudomonadati</taxon>
        <taxon>Planctomycetota</taxon>
        <taxon>Planctomycetia</taxon>
        <taxon>Isosphaerales</taxon>
        <taxon>Isosphaeraceae</taxon>
        <taxon>Tautonia</taxon>
    </lineage>
</organism>
<dbReference type="Proteomes" id="UP000317835">
    <property type="component" value="Chromosome"/>
</dbReference>
<gene>
    <name evidence="3" type="ORF">ElP_64110</name>
</gene>
<name>A0A518HCR9_9BACT</name>
<evidence type="ECO:0000256" key="1">
    <source>
        <dbReference type="PROSITE-ProRule" id="PRU00325"/>
    </source>
</evidence>
<feature type="domain" description="SWIM-type" evidence="2">
    <location>
        <begin position="512"/>
        <end position="553"/>
    </location>
</feature>
<dbReference type="RefSeq" id="WP_145276954.1">
    <property type="nucleotide sequence ID" value="NZ_CP036426.1"/>
</dbReference>
<keyword evidence="1" id="KW-0479">Metal-binding</keyword>
<dbReference type="InterPro" id="IPR007527">
    <property type="entry name" value="Znf_SWIM"/>
</dbReference>
<dbReference type="Pfam" id="PF04434">
    <property type="entry name" value="SWIM"/>
    <property type="match status" value="1"/>
</dbReference>
<dbReference type="AlphaFoldDB" id="A0A518HCR9"/>
<proteinExistence type="predicted"/>
<evidence type="ECO:0000313" key="3">
    <source>
        <dbReference type="EMBL" id="QDV38456.1"/>
    </source>
</evidence>
<dbReference type="EMBL" id="CP036426">
    <property type="protein sequence ID" value="QDV38456.1"/>
    <property type="molecule type" value="Genomic_DNA"/>
</dbReference>
<dbReference type="OrthoDB" id="7821105at2"/>
<accession>A0A518HCR9</accession>
<keyword evidence="4" id="KW-1185">Reference proteome</keyword>
<keyword evidence="1" id="KW-0862">Zinc</keyword>
<keyword evidence="1" id="KW-0863">Zinc-finger</keyword>